<evidence type="ECO:0000256" key="4">
    <source>
        <dbReference type="ARBA" id="ARBA00023098"/>
    </source>
</evidence>
<dbReference type="SMART" id="SM00563">
    <property type="entry name" value="PlsC"/>
    <property type="match status" value="1"/>
</dbReference>
<keyword evidence="3" id="KW-0808">Transferase</keyword>
<feature type="domain" description="Phospholipid/glycerol acyltransferase" evidence="7">
    <location>
        <begin position="89"/>
        <end position="201"/>
    </location>
</feature>
<dbReference type="EMBL" id="AP035881">
    <property type="protein sequence ID" value="BFP44213.1"/>
    <property type="molecule type" value="Genomic_DNA"/>
</dbReference>
<evidence type="ECO:0000256" key="1">
    <source>
        <dbReference type="ARBA" id="ARBA00005189"/>
    </source>
</evidence>
<evidence type="ECO:0000256" key="2">
    <source>
        <dbReference type="ARBA" id="ARBA00022516"/>
    </source>
</evidence>
<evidence type="ECO:0000259" key="7">
    <source>
        <dbReference type="SMART" id="SM00563"/>
    </source>
</evidence>
<evidence type="ECO:0000256" key="5">
    <source>
        <dbReference type="ARBA" id="ARBA00023315"/>
    </source>
</evidence>
<protein>
    <submittedName>
        <fullName evidence="8">Lysophospholipid acyltransferase family protein</fullName>
    </submittedName>
</protein>
<name>A0AB33JS38_9ACTN</name>
<feature type="transmembrane region" description="Helical" evidence="6">
    <location>
        <begin position="29"/>
        <end position="49"/>
    </location>
</feature>
<evidence type="ECO:0000256" key="3">
    <source>
        <dbReference type="ARBA" id="ARBA00022679"/>
    </source>
</evidence>
<organism evidence="8">
    <name type="scientific">Kitasatospora sp. CMC57</name>
    <dbReference type="NCBI Taxonomy" id="3231513"/>
    <lineage>
        <taxon>Bacteria</taxon>
        <taxon>Bacillati</taxon>
        <taxon>Actinomycetota</taxon>
        <taxon>Actinomycetes</taxon>
        <taxon>Kitasatosporales</taxon>
        <taxon>Streptomycetaceae</taxon>
        <taxon>Kitasatospora</taxon>
    </lineage>
</organism>
<dbReference type="CDD" id="cd07989">
    <property type="entry name" value="LPLAT_AGPAT-like"/>
    <property type="match status" value="1"/>
</dbReference>
<feature type="transmembrane region" description="Helical" evidence="6">
    <location>
        <begin position="61"/>
        <end position="82"/>
    </location>
</feature>
<proteinExistence type="predicted"/>
<evidence type="ECO:0000313" key="8">
    <source>
        <dbReference type="EMBL" id="BFP44213.1"/>
    </source>
</evidence>
<dbReference type="AlphaFoldDB" id="A0AB33JS38"/>
<dbReference type="Pfam" id="PF01553">
    <property type="entry name" value="Acyltransferase"/>
    <property type="match status" value="1"/>
</dbReference>
<dbReference type="GO" id="GO:0006654">
    <property type="term" value="P:phosphatidic acid biosynthetic process"/>
    <property type="evidence" value="ECO:0007669"/>
    <property type="project" value="TreeGrafter"/>
</dbReference>
<gene>
    <name evidence="8" type="ORF">KCMC57_05810</name>
</gene>
<dbReference type="PANTHER" id="PTHR10434">
    <property type="entry name" value="1-ACYL-SN-GLYCEROL-3-PHOSPHATE ACYLTRANSFERASE"/>
    <property type="match status" value="1"/>
</dbReference>
<sequence>MSSWLPTAPCTPESCLADPGPTVSAPLRLLRGAGSFGVLLVGIAVVWLTRGWQRAPRLRDALLRLWTGTVLAAMGVRLRVVGTPAPGAVLRVANHISWLDIVLFSAVRPGPMLAKTEVRSWPVLGPLTGRGGTIFIDRDRLRQLPGTVGEMAAVLRSGRPVTAFPEGSTWCGAAGGRFRPAAFQAAIDAAAPVQPVTIRYLLPDGRLCTTPGYVGDDELLPSIRRVLATRGLIAELVFHSPMPTDTGTDRRLLARRAQAAVGSHLGAAHRVDRPHVPAQQRQQVAGAAAWR</sequence>
<reference evidence="8" key="1">
    <citation type="submission" date="2024-07" db="EMBL/GenBank/DDBJ databases">
        <title>Complete genome sequences of cellulolytic bacteria, Kitasatospora sp. CMC57 and Streptomyces sp. CMC78, isolated from Japanese agricultural soil.</title>
        <authorList>
            <person name="Hashimoto T."/>
            <person name="Ito M."/>
            <person name="Iwamoto M."/>
            <person name="Fukahori D."/>
            <person name="Shoda T."/>
            <person name="Sakoda M."/>
            <person name="Morohoshi T."/>
            <person name="Mitsuboshi M."/>
            <person name="Nishizawa T."/>
        </authorList>
    </citation>
    <scope>NUCLEOTIDE SEQUENCE</scope>
    <source>
        <strain evidence="8">CMC57</strain>
    </source>
</reference>
<dbReference type="GO" id="GO:0003841">
    <property type="term" value="F:1-acylglycerol-3-phosphate O-acyltransferase activity"/>
    <property type="evidence" value="ECO:0007669"/>
    <property type="project" value="TreeGrafter"/>
</dbReference>
<keyword evidence="6" id="KW-1133">Transmembrane helix</keyword>
<dbReference type="PANTHER" id="PTHR10434:SF64">
    <property type="entry name" value="1-ACYL-SN-GLYCEROL-3-PHOSPHATE ACYLTRANSFERASE-RELATED"/>
    <property type="match status" value="1"/>
</dbReference>
<dbReference type="RefSeq" id="WP_407986814.1">
    <property type="nucleotide sequence ID" value="NZ_AP035881.2"/>
</dbReference>
<accession>A0AB33JS38</accession>
<keyword evidence="2" id="KW-0444">Lipid biosynthesis</keyword>
<dbReference type="InterPro" id="IPR002123">
    <property type="entry name" value="Plipid/glycerol_acylTrfase"/>
</dbReference>
<dbReference type="SUPFAM" id="SSF69593">
    <property type="entry name" value="Glycerol-3-phosphate (1)-acyltransferase"/>
    <property type="match status" value="1"/>
</dbReference>
<comment type="pathway">
    <text evidence="1">Lipid metabolism.</text>
</comment>
<keyword evidence="6" id="KW-0472">Membrane</keyword>
<keyword evidence="6" id="KW-0812">Transmembrane</keyword>
<keyword evidence="5 8" id="KW-0012">Acyltransferase</keyword>
<keyword evidence="4" id="KW-0443">Lipid metabolism</keyword>
<evidence type="ECO:0000256" key="6">
    <source>
        <dbReference type="SAM" id="Phobius"/>
    </source>
</evidence>